<dbReference type="Proteomes" id="UP001303046">
    <property type="component" value="Unassembled WGS sequence"/>
</dbReference>
<reference evidence="1 2" key="1">
    <citation type="submission" date="2023-08" db="EMBL/GenBank/DDBJ databases">
        <title>A Necator americanus chromosomal reference genome.</title>
        <authorList>
            <person name="Ilik V."/>
            <person name="Petrzelkova K.J."/>
            <person name="Pardy F."/>
            <person name="Fuh T."/>
            <person name="Niatou-Singa F.S."/>
            <person name="Gouil Q."/>
            <person name="Baker L."/>
            <person name="Ritchie M.E."/>
            <person name="Jex A.R."/>
            <person name="Gazzola D."/>
            <person name="Li H."/>
            <person name="Toshio Fujiwara R."/>
            <person name="Zhan B."/>
            <person name="Aroian R.V."/>
            <person name="Pafco B."/>
            <person name="Schwarz E.M."/>
        </authorList>
    </citation>
    <scope>NUCLEOTIDE SEQUENCE [LARGE SCALE GENOMIC DNA]</scope>
    <source>
        <strain evidence="1 2">Aroian</strain>
        <tissue evidence="1">Whole animal</tissue>
    </source>
</reference>
<sequence>MLTANLTISSVSEESSTKRTWLFGTRKRVSATTLEDPLRRRQVAREVLVKDDDVVQPRQAISFQARRYARHRSTKISAGNIEAKQKRIVEGTSTVAVPYLAPEREKAMEHNRSKDIHKTRQITDYHLAGACIEVEGGIRRIAR</sequence>
<evidence type="ECO:0000313" key="1">
    <source>
        <dbReference type="EMBL" id="KAK6735451.1"/>
    </source>
</evidence>
<proteinExistence type="predicted"/>
<dbReference type="EMBL" id="JAVFWL010000002">
    <property type="protein sequence ID" value="KAK6735451.1"/>
    <property type="molecule type" value="Genomic_DNA"/>
</dbReference>
<evidence type="ECO:0000313" key="2">
    <source>
        <dbReference type="Proteomes" id="UP001303046"/>
    </source>
</evidence>
<gene>
    <name evidence="1" type="primary">Necator_chrII.g6372</name>
    <name evidence="1" type="ORF">RB195_018579</name>
</gene>
<comment type="caution">
    <text evidence="1">The sequence shown here is derived from an EMBL/GenBank/DDBJ whole genome shotgun (WGS) entry which is preliminary data.</text>
</comment>
<protein>
    <submittedName>
        <fullName evidence="1">Uncharacterized protein</fullName>
    </submittedName>
</protein>
<accession>A0ABR1CC13</accession>
<keyword evidence="2" id="KW-1185">Reference proteome</keyword>
<name>A0ABR1CC13_NECAM</name>
<organism evidence="1 2">
    <name type="scientific">Necator americanus</name>
    <name type="common">Human hookworm</name>
    <dbReference type="NCBI Taxonomy" id="51031"/>
    <lineage>
        <taxon>Eukaryota</taxon>
        <taxon>Metazoa</taxon>
        <taxon>Ecdysozoa</taxon>
        <taxon>Nematoda</taxon>
        <taxon>Chromadorea</taxon>
        <taxon>Rhabditida</taxon>
        <taxon>Rhabditina</taxon>
        <taxon>Rhabditomorpha</taxon>
        <taxon>Strongyloidea</taxon>
        <taxon>Ancylostomatidae</taxon>
        <taxon>Bunostominae</taxon>
        <taxon>Necator</taxon>
    </lineage>
</organism>